<keyword evidence="2" id="KW-1185">Reference proteome</keyword>
<organism evidence="1 2">
    <name type="scientific">Deinococcus antarcticus</name>
    <dbReference type="NCBI Taxonomy" id="1298767"/>
    <lineage>
        <taxon>Bacteria</taxon>
        <taxon>Thermotogati</taxon>
        <taxon>Deinococcota</taxon>
        <taxon>Deinococci</taxon>
        <taxon>Deinococcales</taxon>
        <taxon>Deinococcaceae</taxon>
        <taxon>Deinococcus</taxon>
    </lineage>
</organism>
<dbReference type="RefSeq" id="WP_380076586.1">
    <property type="nucleotide sequence ID" value="NZ_JBHRZF010000072.1"/>
</dbReference>
<accession>A0ABV8A418</accession>
<name>A0ABV8A418_9DEIO</name>
<gene>
    <name evidence="1" type="ORF">ACFOPQ_06630</name>
</gene>
<sequence>MLKVFQDHDRLDTIIQENLSPIGVPQFNLQTSLDVRADAFAEQAAQRLMEVVQSHDLSPAQIREWAADMGREAQRQLNLEVITGARLSRDTLDARQGDSQGFTRMFREASDPPSVKLLKQAAENLQQRGIDPDRLYLTVARPGETHEGRLEFKTTRVGVVNNDQGQHLVTPAASLKGVPVSDEGRVQFTAREPAKVQRQMDY</sequence>
<reference evidence="2" key="1">
    <citation type="journal article" date="2019" name="Int. J. Syst. Evol. Microbiol.">
        <title>The Global Catalogue of Microorganisms (GCM) 10K type strain sequencing project: providing services to taxonomists for standard genome sequencing and annotation.</title>
        <authorList>
            <consortium name="The Broad Institute Genomics Platform"/>
            <consortium name="The Broad Institute Genome Sequencing Center for Infectious Disease"/>
            <person name="Wu L."/>
            <person name="Ma J."/>
        </authorList>
    </citation>
    <scope>NUCLEOTIDE SEQUENCE [LARGE SCALE GENOMIC DNA]</scope>
    <source>
        <strain evidence="2">CCTCC AB 2013263</strain>
    </source>
</reference>
<dbReference type="Proteomes" id="UP001595748">
    <property type="component" value="Unassembled WGS sequence"/>
</dbReference>
<protein>
    <submittedName>
        <fullName evidence="1">Uncharacterized protein</fullName>
    </submittedName>
</protein>
<comment type="caution">
    <text evidence="1">The sequence shown here is derived from an EMBL/GenBank/DDBJ whole genome shotgun (WGS) entry which is preliminary data.</text>
</comment>
<dbReference type="EMBL" id="JBHRZF010000072">
    <property type="protein sequence ID" value="MFC3860439.1"/>
    <property type="molecule type" value="Genomic_DNA"/>
</dbReference>
<proteinExistence type="predicted"/>
<evidence type="ECO:0000313" key="2">
    <source>
        <dbReference type="Proteomes" id="UP001595748"/>
    </source>
</evidence>
<evidence type="ECO:0000313" key="1">
    <source>
        <dbReference type="EMBL" id="MFC3860439.1"/>
    </source>
</evidence>